<organism evidence="2">
    <name type="scientific">hydrothermal vent metagenome</name>
    <dbReference type="NCBI Taxonomy" id="652676"/>
    <lineage>
        <taxon>unclassified sequences</taxon>
        <taxon>metagenomes</taxon>
        <taxon>ecological metagenomes</taxon>
    </lineage>
</organism>
<feature type="transmembrane region" description="Helical" evidence="1">
    <location>
        <begin position="145"/>
        <end position="172"/>
    </location>
</feature>
<evidence type="ECO:0000256" key="1">
    <source>
        <dbReference type="SAM" id="Phobius"/>
    </source>
</evidence>
<proteinExistence type="predicted"/>
<protein>
    <submittedName>
        <fullName evidence="2">Uncharacterized protein</fullName>
    </submittedName>
</protein>
<feature type="transmembrane region" description="Helical" evidence="1">
    <location>
        <begin position="222"/>
        <end position="239"/>
    </location>
</feature>
<feature type="transmembrane region" description="Helical" evidence="1">
    <location>
        <begin position="184"/>
        <end position="210"/>
    </location>
</feature>
<keyword evidence="1" id="KW-0472">Membrane</keyword>
<name>A0A3B0T2N1_9ZZZZ</name>
<keyword evidence="1" id="KW-0812">Transmembrane</keyword>
<accession>A0A3B0T2N1</accession>
<sequence length="378" mass="43670">MEKTGDRNDKLNQEYSPLEPSNNWLQRLKDESWEAELLVSAIAIFGTFQLFKVIDWSTNKFIDLLPSSQYVIGYLIAFMGLLAVSILVSMFVIHFFIRAYWVGLVGLNSVFPDYSIKDSAYSKIYTEKILAILPKLKDSIQKVDALCSVIFSAAFSILLMYGYLALFASAYLFLFNLLSDYVPYYFLLIPAAIIAIVYILQMIISIIANLKAFKENLTIQVWYFKIMKLTAILSLGPLYKNNMQISMIFGSNFKKNKALVYLILLFLFSGVFVAAFQISNTNILYLVSHEFYFDETKAYASYYKTENEDIGFLLTPEITSDLIQSNILKLFIPIFSHEKKMSRNTCGTYTKDESKSRTEQRKEKRVQYLNCYQKYNQV</sequence>
<gene>
    <name evidence="2" type="ORF">MNBD_BACTEROID03-1577</name>
</gene>
<feature type="transmembrane region" description="Helical" evidence="1">
    <location>
        <begin position="71"/>
        <end position="97"/>
    </location>
</feature>
<keyword evidence="1" id="KW-1133">Transmembrane helix</keyword>
<evidence type="ECO:0000313" key="2">
    <source>
        <dbReference type="EMBL" id="VAW10303.1"/>
    </source>
</evidence>
<feature type="transmembrane region" description="Helical" evidence="1">
    <location>
        <begin position="259"/>
        <end position="278"/>
    </location>
</feature>
<dbReference type="EMBL" id="UOEL01000018">
    <property type="protein sequence ID" value="VAW10303.1"/>
    <property type="molecule type" value="Genomic_DNA"/>
</dbReference>
<dbReference type="AlphaFoldDB" id="A0A3B0T2N1"/>
<reference evidence="2" key="1">
    <citation type="submission" date="2018-06" db="EMBL/GenBank/DDBJ databases">
        <authorList>
            <person name="Zhirakovskaya E."/>
        </authorList>
    </citation>
    <scope>NUCLEOTIDE SEQUENCE</scope>
</reference>